<dbReference type="EMBL" id="KP795532">
    <property type="protein sequence ID" value="AKN37350.1"/>
    <property type="molecule type" value="Genomic_DNA"/>
</dbReference>
<organism evidence="2">
    <name type="scientific">Vibrio sp. 1F_97</name>
    <dbReference type="NCBI Taxonomy" id="1652827"/>
    <lineage>
        <taxon>Bacteria</taxon>
        <taxon>Pseudomonadati</taxon>
        <taxon>Pseudomonadota</taxon>
        <taxon>Gammaproteobacteria</taxon>
        <taxon>Vibrionales</taxon>
        <taxon>Vibrionaceae</taxon>
        <taxon>Vibrio</taxon>
    </lineage>
</organism>
<protein>
    <submittedName>
        <fullName evidence="2">Phage DNA primase C</fullName>
    </submittedName>
</protein>
<proteinExistence type="predicted"/>
<dbReference type="InterPro" id="IPR049996">
    <property type="entry name" value="Slr7037-like"/>
</dbReference>
<evidence type="ECO:0000313" key="2">
    <source>
        <dbReference type="EMBL" id="AKN37350.1"/>
    </source>
</evidence>
<reference evidence="2" key="1">
    <citation type="journal article" date="2015" name="MBio">
        <title>Eco-Evolutionary Dynamics of Episomes among Ecologically Cohesive Bacterial Populations.</title>
        <authorList>
            <person name="Xue H."/>
            <person name="Cordero O.X."/>
            <person name="Camas F.M."/>
            <person name="Trimble W."/>
            <person name="Meyer F."/>
            <person name="Guglielmini J."/>
            <person name="Rocha E.P."/>
            <person name="Polz M.F."/>
        </authorList>
    </citation>
    <scope>NUCLEOTIDE SEQUENCE</scope>
    <source>
        <strain evidence="2">1F_97</strain>
    </source>
</reference>
<name>A0A0H3ZMG8_9VIBR</name>
<feature type="region of interest" description="Disordered" evidence="1">
    <location>
        <begin position="132"/>
        <end position="156"/>
    </location>
</feature>
<sequence length="1259" mass="141006">MNNSPLLSFYRDRFNSGYDLYDYFLSDISSDAASIGVDWAKIADRITWQNGAAGKVNATGKHLLKGFKNSVGIYASMEHKDGITYPLITLKNKGGAGDSVVINGFMMLVELYRDEKDNHFASAEVDTWKAKKAEREKDRARKQEAARAEQEREEARKAAHVQKELSQHRQLPVAGSFVYAAKKKIEDILNIVDARSGSDKHGNFISLLLQNVDGQAVGVQRIYDRHITKQDGSTTNKDFTWGMAKDGAHLVIGNLNTAELVYVVEGFATGASIFKAWQSIHRNVAVIVAIDAGNKLKVIADYKRTRPHLDLVDAADNDLWKCKQGKGNKGMLIAFELLGTYDGIKSVAPSFDKVDPAYQPTDWNDLHIHAGLREVLKQLKSKAATVKLDGDLFENALTKLAYISHEKAEISKMAKAAANAGMAMFPKYTPRDVINMIRLSLEHAKGRYDLTGVKRHIEKTWRAKVRSAQAPRSFSSRITDKKVRPEHITYTHYNQTRIDAKVRDHIQSLNGFVVVRAGKGSGKTKELITPGMWAMDKTAFFAHRVSLIGGAEATINKNKPQLTDNAGNLIPDTRSPVLNYQDDMINVMAQYATKLACCINSCLKGKFNPILNDLDALFVDEACQTLRHITCGGAIAYPVAVFNRLIDMMVNTKNQVLLADADANDTLVEFCELALHKRNAKRAEQGLPPEQIHVVELDSDSSYINVKYADSDSVFQKALDDLAAGQRVLVATDSSNEAENLFARMKELHPNKKGLLINATEKVTSKEAEAFCDKPDVEQLKYDYLIYSPAISSGVSLETKHFTRHYGLFRGVVAPSDALQMMHRDRNARDFIIGLATMHNKREESVINMWLGLLLANDNQLNINLNKDTGLIEVSTDDQQFDRFRIELSTQENAAKNDFASNLICIMCDEGYKVSRLDVSDLDIEKGKSEKEAARELVKAQEMARHLDQTTPDKPEYDDLKNKQTISVEEKARLNRYDIENQLQMEVNEDSVNFLRQGGIRKANNFELLQAKPSDLRQLDDTEKSYGVQPTDRHYFLKRQRVLRDFFEITGLNLKTGEGYVTPEKLQEAMDHITSGDNIHFFNNWAKLGGYIDPVSRKKSLKGFMDGLLAVLGLKVEKVQLGRKNAESDSRLRYGIKSDSWALMSGIHTRRQQASVTALKVELLGGEVIHVSPVNYIHNVKNEDQPETKQDKASRWVSLLKSSLNGLRIPLEYAKNLFNGGQWEAVLDGVDKGDVSISGLADKINKNFLSDYGHLYGKS</sequence>
<accession>A0A0H3ZMG8</accession>
<dbReference type="AlphaFoldDB" id="A0A0H3ZMG8"/>
<evidence type="ECO:0000256" key="1">
    <source>
        <dbReference type="SAM" id="MobiDB-lite"/>
    </source>
</evidence>
<dbReference type="NCBIfam" id="NF042913">
    <property type="entry name" value="CyRepA1"/>
    <property type="match status" value="1"/>
</dbReference>